<accession>A0A645A7R7</accession>
<evidence type="ECO:0000313" key="1">
    <source>
        <dbReference type="EMBL" id="MPM48331.1"/>
    </source>
</evidence>
<reference evidence="1" key="1">
    <citation type="submission" date="2019-08" db="EMBL/GenBank/DDBJ databases">
        <authorList>
            <person name="Kucharzyk K."/>
            <person name="Murdoch R.W."/>
            <person name="Higgins S."/>
            <person name="Loffler F."/>
        </authorList>
    </citation>
    <scope>NUCLEOTIDE SEQUENCE</scope>
</reference>
<dbReference type="AlphaFoldDB" id="A0A645A7R7"/>
<sequence length="129" mass="13929">MGLTDVWEFDVQVDTQLVPTFFGSSSISLVAQKALLGQRSTGSSTAGVGINTLVGAGVMISPYTSEGTLGISHLLLTLPPLTVGSPVTGKRERLFALTLAYNLSNQKFALLFDLVKYDFYAIGTYRDYR</sequence>
<comment type="caution">
    <text evidence="1">The sequence shown here is derived from an EMBL/GenBank/DDBJ whole genome shotgun (WGS) entry which is preliminary data.</text>
</comment>
<organism evidence="1">
    <name type="scientific">bioreactor metagenome</name>
    <dbReference type="NCBI Taxonomy" id="1076179"/>
    <lineage>
        <taxon>unclassified sequences</taxon>
        <taxon>metagenomes</taxon>
        <taxon>ecological metagenomes</taxon>
    </lineage>
</organism>
<dbReference type="EMBL" id="VSSQ01012052">
    <property type="protein sequence ID" value="MPM48331.1"/>
    <property type="molecule type" value="Genomic_DNA"/>
</dbReference>
<gene>
    <name evidence="1" type="ORF">SDC9_95055</name>
</gene>
<name>A0A645A7R7_9ZZZZ</name>
<proteinExistence type="predicted"/>
<protein>
    <submittedName>
        <fullName evidence="1">Uncharacterized protein</fullName>
    </submittedName>
</protein>